<feature type="binding site" evidence="14">
    <location>
        <position position="229"/>
    </location>
    <ligand>
        <name>Fe cation</name>
        <dbReference type="ChEBI" id="CHEBI:24875"/>
    </ligand>
</feature>
<dbReference type="CDD" id="cd00608">
    <property type="entry name" value="GalT"/>
    <property type="match status" value="1"/>
</dbReference>
<feature type="binding site" evidence="14">
    <location>
        <position position="353"/>
    </location>
    <ligand>
        <name>Fe cation</name>
        <dbReference type="ChEBI" id="CHEBI:24875"/>
    </ligand>
</feature>
<reference evidence="19 20" key="1">
    <citation type="submission" date="2018-11" db="EMBL/GenBank/DDBJ databases">
        <title>Genome sequence of Saitozyma podzolica DSM 27192.</title>
        <authorList>
            <person name="Aliyu H."/>
            <person name="Gorte O."/>
            <person name="Ochsenreither K."/>
        </authorList>
    </citation>
    <scope>NUCLEOTIDE SEQUENCE [LARGE SCALE GENOMIC DNA]</scope>
    <source>
        <strain evidence="19 20">DSM 27192</strain>
    </source>
</reference>
<feature type="binding site" evidence="13">
    <location>
        <position position="64"/>
    </location>
    <ligand>
        <name>Zn(2+)</name>
        <dbReference type="ChEBI" id="CHEBI:29105"/>
    </ligand>
</feature>
<evidence type="ECO:0000259" key="18">
    <source>
        <dbReference type="Pfam" id="PF02744"/>
    </source>
</evidence>
<comment type="cofactor">
    <cofactor evidence="14">
        <name>Fe cation</name>
        <dbReference type="ChEBI" id="CHEBI:24875"/>
    </cofactor>
    <text evidence="14">Binds 1 Fe cation per subunit.</text>
</comment>
<feature type="domain" description="Galactose-1-phosphate uridyl transferase C-terminal" evidence="18">
    <location>
        <begin position="267"/>
        <end position="420"/>
    </location>
</feature>
<feature type="compositionally biased region" description="Polar residues" evidence="16">
    <location>
        <begin position="1"/>
        <end position="10"/>
    </location>
</feature>
<evidence type="ECO:0000256" key="15">
    <source>
        <dbReference type="RuleBase" id="RU000506"/>
    </source>
</evidence>
<keyword evidence="20" id="KW-1185">Reference proteome</keyword>
<evidence type="ECO:0000256" key="10">
    <source>
        <dbReference type="ARBA" id="ARBA00023144"/>
    </source>
</evidence>
<evidence type="ECO:0000256" key="12">
    <source>
        <dbReference type="PIRSR" id="PIRSR000808-1"/>
    </source>
</evidence>
<keyword evidence="11 15" id="KW-0119">Carbohydrate metabolism</keyword>
<comment type="pathway">
    <text evidence="2 15">Carbohydrate metabolism; galactose metabolism.</text>
</comment>
<dbReference type="PROSITE" id="PS00117">
    <property type="entry name" value="GAL_P_UDP_TRANSF_I"/>
    <property type="match status" value="1"/>
</dbReference>
<feature type="region of interest" description="Disordered" evidence="16">
    <location>
        <begin position="99"/>
        <end position="129"/>
    </location>
</feature>
<dbReference type="SUPFAM" id="SSF54197">
    <property type="entry name" value="HIT-like"/>
    <property type="match status" value="2"/>
</dbReference>
<dbReference type="PANTHER" id="PTHR11943">
    <property type="entry name" value="GALACTOSE-1-PHOSPHATE URIDYLYLTRANSFERASE"/>
    <property type="match status" value="1"/>
</dbReference>
<dbReference type="EC" id="2.7.7.12" evidence="4 15"/>
<feature type="binding site" evidence="14">
    <location>
        <position position="372"/>
    </location>
    <ligand>
        <name>Fe cation</name>
        <dbReference type="ChEBI" id="CHEBI:24875"/>
    </ligand>
</feature>
<dbReference type="Proteomes" id="UP000279259">
    <property type="component" value="Unassembled WGS sequence"/>
</dbReference>
<dbReference type="Pfam" id="PF02744">
    <property type="entry name" value="GalP_UDP_tr_C"/>
    <property type="match status" value="1"/>
</dbReference>
<evidence type="ECO:0000256" key="6">
    <source>
        <dbReference type="ARBA" id="ARBA00022679"/>
    </source>
</evidence>
<dbReference type="STRING" id="1890683.A0A427YSD6"/>
<comment type="catalytic activity">
    <reaction evidence="1 15">
        <text>alpha-D-galactose 1-phosphate + UDP-alpha-D-glucose = alpha-D-glucose 1-phosphate + UDP-alpha-D-galactose</text>
        <dbReference type="Rhea" id="RHEA:13989"/>
        <dbReference type="ChEBI" id="CHEBI:58336"/>
        <dbReference type="ChEBI" id="CHEBI:58601"/>
        <dbReference type="ChEBI" id="CHEBI:58885"/>
        <dbReference type="ChEBI" id="CHEBI:66914"/>
        <dbReference type="EC" id="2.7.7.12"/>
    </reaction>
</comment>
<dbReference type="AlphaFoldDB" id="A0A427YSD6"/>
<evidence type="ECO:0000313" key="19">
    <source>
        <dbReference type="EMBL" id="RSH93997.1"/>
    </source>
</evidence>
<protein>
    <recommendedName>
        <fullName evidence="5 15">Galactose-1-phosphate uridylyltransferase</fullName>
        <ecNumber evidence="4 15">2.7.7.12</ecNumber>
    </recommendedName>
</protein>
<accession>A0A427YSD6</accession>
<dbReference type="UniPathway" id="UPA00214"/>
<dbReference type="GO" id="GO:0033499">
    <property type="term" value="P:galactose catabolic process via UDP-galactose, Leloir pathway"/>
    <property type="evidence" value="ECO:0007669"/>
    <property type="project" value="TreeGrafter"/>
</dbReference>
<evidence type="ECO:0000313" key="20">
    <source>
        <dbReference type="Proteomes" id="UP000279259"/>
    </source>
</evidence>
<evidence type="ECO:0000256" key="16">
    <source>
        <dbReference type="SAM" id="MobiDB-lite"/>
    </source>
</evidence>
<dbReference type="Pfam" id="PF01087">
    <property type="entry name" value="GalP_UDP_transf"/>
    <property type="match status" value="1"/>
</dbReference>
<comment type="similarity">
    <text evidence="3 15">Belongs to the galactose-1-phosphate uridylyltransferase type 1 family.</text>
</comment>
<evidence type="ECO:0000256" key="5">
    <source>
        <dbReference type="ARBA" id="ARBA00016340"/>
    </source>
</evidence>
<proteinExistence type="inferred from homology"/>
<evidence type="ECO:0000256" key="3">
    <source>
        <dbReference type="ARBA" id="ARBA00010951"/>
    </source>
</evidence>
<keyword evidence="6 15" id="KW-0808">Transferase</keyword>
<evidence type="ECO:0000256" key="7">
    <source>
        <dbReference type="ARBA" id="ARBA00022695"/>
    </source>
</evidence>
<feature type="region of interest" description="Disordered" evidence="16">
    <location>
        <begin position="1"/>
        <end position="20"/>
    </location>
</feature>
<dbReference type="FunFam" id="3.30.428.10:FF:000001">
    <property type="entry name" value="Galactose-1-phosphate uridylyltransferase"/>
    <property type="match status" value="1"/>
</dbReference>
<feature type="binding site" evidence="13">
    <location>
        <position position="211"/>
    </location>
    <ligand>
        <name>Zn(2+)</name>
        <dbReference type="ChEBI" id="CHEBI:29105"/>
    </ligand>
</feature>
<dbReference type="InterPro" id="IPR001937">
    <property type="entry name" value="GalP_UDPtransf1"/>
</dbReference>
<dbReference type="PIRSF" id="PIRSF000808">
    <property type="entry name" value="GalT"/>
    <property type="match status" value="1"/>
</dbReference>
<name>A0A427YSD6_9TREE</name>
<organism evidence="19 20">
    <name type="scientific">Saitozyma podzolica</name>
    <dbReference type="NCBI Taxonomy" id="1890683"/>
    <lineage>
        <taxon>Eukaryota</taxon>
        <taxon>Fungi</taxon>
        <taxon>Dikarya</taxon>
        <taxon>Basidiomycota</taxon>
        <taxon>Agaricomycotina</taxon>
        <taxon>Tremellomycetes</taxon>
        <taxon>Tremellales</taxon>
        <taxon>Trimorphomycetaceae</taxon>
        <taxon>Saitozyma</taxon>
    </lineage>
</organism>
<dbReference type="InterPro" id="IPR019779">
    <property type="entry name" value="GalP_UDPtransf1_His-AS"/>
</dbReference>
<evidence type="ECO:0000259" key="17">
    <source>
        <dbReference type="Pfam" id="PF01087"/>
    </source>
</evidence>
<evidence type="ECO:0000256" key="14">
    <source>
        <dbReference type="PIRSR" id="PIRSR000808-4"/>
    </source>
</evidence>
<dbReference type="InterPro" id="IPR005849">
    <property type="entry name" value="GalP_Utransf_N"/>
</dbReference>
<feature type="binding site" evidence="14">
    <location>
        <position position="370"/>
    </location>
    <ligand>
        <name>Fe cation</name>
        <dbReference type="ChEBI" id="CHEBI:24875"/>
    </ligand>
</feature>
<dbReference type="InterPro" id="IPR036265">
    <property type="entry name" value="HIT-like_sf"/>
</dbReference>
<feature type="region of interest" description="Disordered" evidence="16">
    <location>
        <begin position="237"/>
        <end position="261"/>
    </location>
</feature>
<evidence type="ECO:0000256" key="11">
    <source>
        <dbReference type="ARBA" id="ARBA00023277"/>
    </source>
</evidence>
<dbReference type="PANTHER" id="PTHR11943:SF1">
    <property type="entry name" value="GALACTOSE-1-PHOSPHATE URIDYLYLTRANSFERASE"/>
    <property type="match status" value="1"/>
</dbReference>
<dbReference type="EMBL" id="RSCD01000003">
    <property type="protein sequence ID" value="RSH93997.1"/>
    <property type="molecule type" value="Genomic_DNA"/>
</dbReference>
<dbReference type="GO" id="GO:0008270">
    <property type="term" value="F:zinc ion binding"/>
    <property type="evidence" value="ECO:0007669"/>
    <property type="project" value="InterPro"/>
</dbReference>
<keyword evidence="7 15" id="KW-0548">Nucleotidyltransferase</keyword>
<comment type="caution">
    <text evidence="19">The sequence shown here is derived from an EMBL/GenBank/DDBJ whole genome shotgun (WGS) entry which is preliminary data.</text>
</comment>
<dbReference type="GO" id="GO:0005737">
    <property type="term" value="C:cytoplasm"/>
    <property type="evidence" value="ECO:0007669"/>
    <property type="project" value="TreeGrafter"/>
</dbReference>
<dbReference type="Gene3D" id="3.30.428.10">
    <property type="entry name" value="HIT-like"/>
    <property type="match status" value="2"/>
</dbReference>
<keyword evidence="14" id="KW-0408">Iron</keyword>
<evidence type="ECO:0000256" key="8">
    <source>
        <dbReference type="ARBA" id="ARBA00022723"/>
    </source>
</evidence>
<feature type="active site" description="Tele-UMP-histidine intermediate" evidence="12">
    <location>
        <position position="213"/>
    </location>
</feature>
<dbReference type="OrthoDB" id="418412at2759"/>
<evidence type="ECO:0000256" key="2">
    <source>
        <dbReference type="ARBA" id="ARBA00004947"/>
    </source>
</evidence>
<evidence type="ECO:0000256" key="9">
    <source>
        <dbReference type="ARBA" id="ARBA00022833"/>
    </source>
</evidence>
<evidence type="ECO:0000256" key="13">
    <source>
        <dbReference type="PIRSR" id="PIRSR000808-3"/>
    </source>
</evidence>
<feature type="domain" description="Galactose-1-phosphate uridyl transferase N-terminal" evidence="17">
    <location>
        <begin position="12"/>
        <end position="223"/>
    </location>
</feature>
<dbReference type="InterPro" id="IPR005850">
    <property type="entry name" value="GalP_Utransf_C"/>
</dbReference>
<evidence type="ECO:0000256" key="4">
    <source>
        <dbReference type="ARBA" id="ARBA00012384"/>
    </source>
</evidence>
<keyword evidence="9 13" id="KW-0862">Zinc</keyword>
<comment type="cofactor">
    <cofactor evidence="13">
        <name>Zn(2+)</name>
        <dbReference type="ChEBI" id="CHEBI:29105"/>
    </cofactor>
    <text evidence="13">Binds 1 zinc ion per subunit.</text>
</comment>
<dbReference type="NCBIfam" id="TIGR00209">
    <property type="entry name" value="galT_1"/>
    <property type="match status" value="2"/>
</dbReference>
<feature type="binding site" evidence="13">
    <location>
        <position position="61"/>
    </location>
    <ligand>
        <name>Zn(2+)</name>
        <dbReference type="ChEBI" id="CHEBI:29105"/>
    </ligand>
</feature>
<keyword evidence="8 13" id="KW-0479">Metal-binding</keyword>
<sequence length="424" mass="47487">MTQLPQSQPRAQFDPTEHPHRRFNPLIGKHVLVSPHRTKRPWKGQTEEPVLAKLPEYDHECYLCPGNSRSGGVKNPVYKDTFVFENDFPALLPDPLPFIQPESHLPNGTGPHGADVADDTSSSTPDQTISSMFESQPVRGGAKVIIFHPRHDLTLAKMSQDEIVRVVQMWKDVYVVEGERIRSSADPGMEEEGYVQIFENRGAMMGASAPHPHGQVWTLSYVPDEPATELYHLQKHADTTPTPTPTPTSTSTSVTTPHPTGPHGKPCLLCTYAAEEVARGDRVVELFGGWVAVVPFWAVWPFEVLLLPYKRHIPSILQMTDDETKDLATILKRILVRYDNLFKCPFPYSMGLHQSPLPPLHPETSIAHTHFHFYPPLLRSASVRKFLVGFELMGEVQRDLTAEQAAGRLRGVSGERHYLEDVAA</sequence>
<feature type="compositionally biased region" description="Polar residues" evidence="16">
    <location>
        <begin position="119"/>
        <end position="129"/>
    </location>
</feature>
<evidence type="ECO:0000256" key="1">
    <source>
        <dbReference type="ARBA" id="ARBA00001107"/>
    </source>
</evidence>
<dbReference type="GO" id="GO:0008108">
    <property type="term" value="F:UDP-glucose:hexose-1-phosphate uridylyltransferase activity"/>
    <property type="evidence" value="ECO:0007669"/>
    <property type="project" value="UniProtKB-EC"/>
</dbReference>
<keyword evidence="10 15" id="KW-0299">Galactose metabolism</keyword>
<feature type="binding site" evidence="13">
    <location>
        <position position="151"/>
    </location>
    <ligand>
        <name>Zn(2+)</name>
        <dbReference type="ChEBI" id="CHEBI:29105"/>
    </ligand>
</feature>
<gene>
    <name evidence="19" type="primary">GAL7</name>
    <name evidence="19" type="ORF">EHS25_006650</name>
</gene>
<feature type="compositionally biased region" description="Low complexity" evidence="16">
    <location>
        <begin position="247"/>
        <end position="261"/>
    </location>
</feature>